<dbReference type="EMBL" id="CAADRP010001952">
    <property type="protein sequence ID" value="VFU57540.1"/>
    <property type="molecule type" value="Genomic_DNA"/>
</dbReference>
<protein>
    <recommendedName>
        <fullName evidence="4">EB domain-containing protein</fullName>
    </recommendedName>
</protein>
<gene>
    <name evidence="2" type="ORF">SVIM_LOCUS416078</name>
    <name evidence="3" type="ORF">SVIM_LOCUS449391</name>
</gene>
<keyword evidence="1" id="KW-0732">Signal</keyword>
<organism evidence="2">
    <name type="scientific">Salix viminalis</name>
    <name type="common">Common osier</name>
    <name type="synonym">Basket willow</name>
    <dbReference type="NCBI Taxonomy" id="40686"/>
    <lineage>
        <taxon>Eukaryota</taxon>
        <taxon>Viridiplantae</taxon>
        <taxon>Streptophyta</taxon>
        <taxon>Embryophyta</taxon>
        <taxon>Tracheophyta</taxon>
        <taxon>Spermatophyta</taxon>
        <taxon>Magnoliopsida</taxon>
        <taxon>eudicotyledons</taxon>
        <taxon>Gunneridae</taxon>
        <taxon>Pentapetalae</taxon>
        <taxon>rosids</taxon>
        <taxon>fabids</taxon>
        <taxon>Malpighiales</taxon>
        <taxon>Salicaceae</taxon>
        <taxon>Saliceae</taxon>
        <taxon>Salix</taxon>
    </lineage>
</organism>
<evidence type="ECO:0008006" key="4">
    <source>
        <dbReference type="Google" id="ProtNLM"/>
    </source>
</evidence>
<evidence type="ECO:0000313" key="3">
    <source>
        <dbReference type="EMBL" id="VFU60581.1"/>
    </source>
</evidence>
<feature type="chain" id="PRO_5036184524" description="EB domain-containing protein" evidence="1">
    <location>
        <begin position="26"/>
        <end position="84"/>
    </location>
</feature>
<dbReference type="EMBL" id="CAADRP010002063">
    <property type="protein sequence ID" value="VFU60581.1"/>
    <property type="molecule type" value="Genomic_DNA"/>
</dbReference>
<evidence type="ECO:0000256" key="1">
    <source>
        <dbReference type="SAM" id="SignalP"/>
    </source>
</evidence>
<dbReference type="AlphaFoldDB" id="A0A6N2MT95"/>
<evidence type="ECO:0000313" key="2">
    <source>
        <dbReference type="EMBL" id="VFU57540.1"/>
    </source>
</evidence>
<accession>A0A6N2MT95</accession>
<reference evidence="2" key="1">
    <citation type="submission" date="2019-03" db="EMBL/GenBank/DDBJ databases">
        <authorList>
            <person name="Mank J."/>
            <person name="Almeida P."/>
        </authorList>
    </citation>
    <scope>NUCLEOTIDE SEQUENCE</scope>
    <source>
        <strain evidence="2">78183</strain>
    </source>
</reference>
<sequence>MGKSSIKLAFLVVLIFAAVMTFSAAVSRADGTVFLPCKSDSDCQAIECAEGAAVCVNNNCHCDSKVESILASDCKHDEDCVKFP</sequence>
<proteinExistence type="predicted"/>
<name>A0A6N2MT95_SALVM</name>
<feature type="signal peptide" evidence="1">
    <location>
        <begin position="1"/>
        <end position="25"/>
    </location>
</feature>